<feature type="transmembrane region" description="Helical" evidence="1">
    <location>
        <begin position="130"/>
        <end position="150"/>
    </location>
</feature>
<dbReference type="OrthoDB" id="124447at2157"/>
<dbReference type="AlphaFoldDB" id="F7XMM0"/>
<keyword evidence="1" id="KW-0812">Transmembrane</keyword>
<feature type="transmembrane region" description="Helical" evidence="1">
    <location>
        <begin position="178"/>
        <end position="197"/>
    </location>
</feature>
<dbReference type="EMBL" id="CP002101">
    <property type="protein sequence ID" value="AEH61035.1"/>
    <property type="molecule type" value="Genomic_DNA"/>
</dbReference>
<feature type="transmembrane region" description="Helical" evidence="1">
    <location>
        <begin position="26"/>
        <end position="48"/>
    </location>
</feature>
<gene>
    <name evidence="2" type="ordered locus">Mzhil_1179</name>
</gene>
<dbReference type="GO" id="GO:0016787">
    <property type="term" value="F:hydrolase activity"/>
    <property type="evidence" value="ECO:0007669"/>
    <property type="project" value="UniProtKB-KW"/>
</dbReference>
<reference evidence="2 3" key="1">
    <citation type="submission" date="2010-07" db="EMBL/GenBank/DDBJ databases">
        <title>The complete genome of Methanosalsum zhilinae DSM 4017.</title>
        <authorList>
            <consortium name="US DOE Joint Genome Institute (JGI-PGF)"/>
            <person name="Lucas S."/>
            <person name="Copeland A."/>
            <person name="Lapidus A."/>
            <person name="Glavina del Rio T."/>
            <person name="Dalin E."/>
            <person name="Tice H."/>
            <person name="Bruce D."/>
            <person name="Goodwin L."/>
            <person name="Pitluck S."/>
            <person name="Kyrpides N."/>
            <person name="Mavromatis K."/>
            <person name="Ovchinnikova G."/>
            <person name="Daligault H."/>
            <person name="Detter J.C."/>
            <person name="Han C."/>
            <person name="Tapia R."/>
            <person name="Larimer F."/>
            <person name="Land M."/>
            <person name="Hauser L."/>
            <person name="Markowitz V."/>
            <person name="Cheng J.-F."/>
            <person name="Hugenholtz P."/>
            <person name="Woyke T."/>
            <person name="Wu D."/>
            <person name="Spring S."/>
            <person name="Schueler E."/>
            <person name="Brambilla E."/>
            <person name="Klenk H.-P."/>
            <person name="Eisen J.A."/>
        </authorList>
    </citation>
    <scope>NUCLEOTIDE SEQUENCE [LARGE SCALE GENOMIC DNA]</scope>
    <source>
        <strain evidence="3">DSM 4017 / NBRC 107636 / OCM 62 / WeN5</strain>
    </source>
</reference>
<keyword evidence="1" id="KW-1133">Transmembrane helix</keyword>
<accession>F7XMM0</accession>
<keyword evidence="3" id="KW-1185">Reference proteome</keyword>
<dbReference type="STRING" id="679901.Mzhil_1179"/>
<dbReference type="RefSeq" id="WP_013898472.1">
    <property type="nucleotide sequence ID" value="NC_015676.1"/>
</dbReference>
<keyword evidence="2" id="KW-0378">Hydrolase</keyword>
<feature type="transmembrane region" description="Helical" evidence="1">
    <location>
        <begin position="68"/>
        <end position="86"/>
    </location>
</feature>
<dbReference type="GeneID" id="10822812"/>
<proteinExistence type="predicted"/>
<organism evidence="2 3">
    <name type="scientific">Methanosalsum zhilinae (strain DSM 4017 / NBRC 107636 / OCM 62 / WeN5)</name>
    <name type="common">Methanohalophilus zhilinae</name>
    <dbReference type="NCBI Taxonomy" id="679901"/>
    <lineage>
        <taxon>Archaea</taxon>
        <taxon>Methanobacteriati</taxon>
        <taxon>Methanobacteriota</taxon>
        <taxon>Stenosarchaea group</taxon>
        <taxon>Methanomicrobia</taxon>
        <taxon>Methanosarcinales</taxon>
        <taxon>Methanosarcinaceae</taxon>
        <taxon>Methanosalsum</taxon>
    </lineage>
</organism>
<dbReference type="KEGG" id="mzh:Mzhil_1179"/>
<dbReference type="Proteomes" id="UP000006622">
    <property type="component" value="Chromosome"/>
</dbReference>
<protein>
    <submittedName>
        <fullName evidence="2">Membrane-bound metal-dependent hydrolase</fullName>
    </submittedName>
</protein>
<keyword evidence="1" id="KW-0472">Membrane</keyword>
<evidence type="ECO:0000313" key="2">
    <source>
        <dbReference type="EMBL" id="AEH61035.1"/>
    </source>
</evidence>
<dbReference type="PANTHER" id="PTHR40031:SF1">
    <property type="entry name" value="MEMBRANE-BOUND METAL-DEPENDENT HYDROLASE"/>
    <property type="match status" value="1"/>
</dbReference>
<name>F7XMM0_METZD</name>
<sequence length="362" mass="42696">MVNSISHFGIGFLIASFLGFKGRERVYLGLIAVIPDLDFIPNIIFFAIEDALTYELRTQLFYLMVHREFMHSLLFILIITSILWFWKKNRLFTFTGFLVLLSHFFLDYATSWKMRPLYPFINEPSTLGSMYFFDPVISVISIIPILIFLLDIKMKNKVDAGKNWLNKIYTYAKKNERLIYNILVVIFVIWCAVTPFAKYMLVNEVSEIEDAKISYQNTYPVSPASFISAYSFNDSHYKIMEISYHSVIKRSDYVEKITYTDSTYEYLDTDINPYIERAYELYASNPAQQIDYPVYSVMINESSVTVVIGDARSKYVRFWAYFVVEYEFVFDRSYPEGKFVAFFRDQQGNERKAPDSWFRRNS</sequence>
<dbReference type="Pfam" id="PF04307">
    <property type="entry name" value="YdjM"/>
    <property type="match status" value="1"/>
</dbReference>
<dbReference type="PANTHER" id="PTHR40031">
    <property type="entry name" value="HYPOTHETICAL MEMBRANE SPANNING PROTEIN"/>
    <property type="match status" value="1"/>
</dbReference>
<dbReference type="InterPro" id="IPR007404">
    <property type="entry name" value="YdjM-like"/>
</dbReference>
<dbReference type="InterPro" id="IPR053170">
    <property type="entry name" value="Transcription_regulator"/>
</dbReference>
<evidence type="ECO:0000313" key="3">
    <source>
        <dbReference type="Proteomes" id="UP000006622"/>
    </source>
</evidence>
<feature type="transmembrane region" description="Helical" evidence="1">
    <location>
        <begin position="91"/>
        <end position="110"/>
    </location>
</feature>
<evidence type="ECO:0000256" key="1">
    <source>
        <dbReference type="SAM" id="Phobius"/>
    </source>
</evidence>
<dbReference type="HOGENOM" id="CLU_671954_0_0_2"/>